<sequence length="195" mass="22096">MNADDKKSSIPSDKVKLFEVLKNQTLSKLTRFSWWESSEAMEQCEIAHEDVFSLTAGPVLLYFQSGLVLGAASDPAQNSVVIWVERNDTGYVTEEPTENDTDLYTISALDNQYSNSYWSQIVGQNIKMINIIKRDPQNALLAELQNEVGVELVMDNGEKFILSHGLHNNSDDFSVITESYIDRRLLANLEWVKLM</sequence>
<evidence type="ECO:0000313" key="2">
    <source>
        <dbReference type="Proteomes" id="UP001254832"/>
    </source>
</evidence>
<comment type="caution">
    <text evidence="1">The sequence shown here is derived from an EMBL/GenBank/DDBJ whole genome shotgun (WGS) entry which is preliminary data.</text>
</comment>
<gene>
    <name evidence="1" type="ORF">J2W91_003722</name>
</gene>
<evidence type="ECO:0000313" key="1">
    <source>
        <dbReference type="EMBL" id="MDR6725223.1"/>
    </source>
</evidence>
<name>A0AAP5LQ82_PAEAM</name>
<protein>
    <submittedName>
        <fullName evidence="1">Uncharacterized protein</fullName>
    </submittedName>
</protein>
<organism evidence="1 2">
    <name type="scientific">Paenibacillus amylolyticus</name>
    <dbReference type="NCBI Taxonomy" id="1451"/>
    <lineage>
        <taxon>Bacteria</taxon>
        <taxon>Bacillati</taxon>
        <taxon>Bacillota</taxon>
        <taxon>Bacilli</taxon>
        <taxon>Bacillales</taxon>
        <taxon>Paenibacillaceae</taxon>
        <taxon>Paenibacillus</taxon>
    </lineage>
</organism>
<reference evidence="1" key="1">
    <citation type="submission" date="2023-07" db="EMBL/GenBank/DDBJ databases">
        <title>Sorghum-associated microbial communities from plants grown in Nebraska, USA.</title>
        <authorList>
            <person name="Schachtman D."/>
        </authorList>
    </citation>
    <scope>NUCLEOTIDE SEQUENCE</scope>
    <source>
        <strain evidence="1">BE80</strain>
    </source>
</reference>
<dbReference type="RefSeq" id="WP_235540555.1">
    <property type="nucleotide sequence ID" value="NZ_JAVDTR010000010.1"/>
</dbReference>
<dbReference type="EMBL" id="JAVDTR010000010">
    <property type="protein sequence ID" value="MDR6725223.1"/>
    <property type="molecule type" value="Genomic_DNA"/>
</dbReference>
<proteinExistence type="predicted"/>
<dbReference type="Proteomes" id="UP001254832">
    <property type="component" value="Unassembled WGS sequence"/>
</dbReference>
<dbReference type="AlphaFoldDB" id="A0AAP5LQ82"/>
<accession>A0AAP5LQ82</accession>